<accession>A0A316YX27</accession>
<evidence type="ECO:0000256" key="1">
    <source>
        <dbReference type="SAM" id="MobiDB-lite"/>
    </source>
</evidence>
<sequence length="61" mass="6799">MRVHARAAASARKAQNPKRNRWLRRRMSAAPTPLGALVGALLMAAPLTLWYCRLGYLALCH</sequence>
<keyword evidence="3" id="KW-1185">Reference proteome</keyword>
<evidence type="ECO:0000313" key="2">
    <source>
        <dbReference type="EMBL" id="PWN92355.1"/>
    </source>
</evidence>
<dbReference type="RefSeq" id="XP_025379553.1">
    <property type="nucleotide sequence ID" value="XM_025521373.1"/>
</dbReference>
<dbReference type="GeneID" id="37043289"/>
<dbReference type="AlphaFoldDB" id="A0A316YX27"/>
<feature type="compositionally biased region" description="Low complexity" evidence="1">
    <location>
        <begin position="1"/>
        <end position="14"/>
    </location>
</feature>
<feature type="region of interest" description="Disordered" evidence="1">
    <location>
        <begin position="1"/>
        <end position="21"/>
    </location>
</feature>
<dbReference type="EMBL" id="KZ819635">
    <property type="protein sequence ID" value="PWN92355.1"/>
    <property type="molecule type" value="Genomic_DNA"/>
</dbReference>
<protein>
    <submittedName>
        <fullName evidence="2">Uncharacterized protein</fullName>
    </submittedName>
</protein>
<reference evidence="2 3" key="1">
    <citation type="journal article" date="2018" name="Mol. Biol. Evol.">
        <title>Broad Genomic Sampling Reveals a Smut Pathogenic Ancestry of the Fungal Clade Ustilaginomycotina.</title>
        <authorList>
            <person name="Kijpornyongpan T."/>
            <person name="Mondo S.J."/>
            <person name="Barry K."/>
            <person name="Sandor L."/>
            <person name="Lee J."/>
            <person name="Lipzen A."/>
            <person name="Pangilinan J."/>
            <person name="LaButti K."/>
            <person name="Hainaut M."/>
            <person name="Henrissat B."/>
            <person name="Grigoriev I.V."/>
            <person name="Spatafora J.W."/>
            <person name="Aime M.C."/>
        </authorList>
    </citation>
    <scope>NUCLEOTIDE SEQUENCE [LARGE SCALE GENOMIC DNA]</scope>
    <source>
        <strain evidence="2 3">MCA 4198</strain>
    </source>
</reference>
<name>A0A316YX27_9BASI</name>
<organism evidence="2 3">
    <name type="scientific">Acaromyces ingoldii</name>
    <dbReference type="NCBI Taxonomy" id="215250"/>
    <lineage>
        <taxon>Eukaryota</taxon>
        <taxon>Fungi</taxon>
        <taxon>Dikarya</taxon>
        <taxon>Basidiomycota</taxon>
        <taxon>Ustilaginomycotina</taxon>
        <taxon>Exobasidiomycetes</taxon>
        <taxon>Exobasidiales</taxon>
        <taxon>Cryptobasidiaceae</taxon>
        <taxon>Acaromyces</taxon>
    </lineage>
</organism>
<proteinExistence type="predicted"/>
<evidence type="ECO:0000313" key="3">
    <source>
        <dbReference type="Proteomes" id="UP000245768"/>
    </source>
</evidence>
<gene>
    <name evidence="2" type="ORF">FA10DRAFT_266134</name>
</gene>
<dbReference type="InParanoid" id="A0A316YX27"/>
<dbReference type="Proteomes" id="UP000245768">
    <property type="component" value="Unassembled WGS sequence"/>
</dbReference>